<dbReference type="Gene3D" id="3.90.79.10">
    <property type="entry name" value="Nucleoside Triphosphate Pyrophosphohydrolase"/>
    <property type="match status" value="1"/>
</dbReference>
<evidence type="ECO:0000313" key="7">
    <source>
        <dbReference type="EMBL" id="XDI03734.1"/>
    </source>
</evidence>
<evidence type="ECO:0000256" key="5">
    <source>
        <dbReference type="RuleBase" id="RU003476"/>
    </source>
</evidence>
<dbReference type="CDD" id="cd04685">
    <property type="entry name" value="NUDIX_Hydrolase"/>
    <property type="match status" value="1"/>
</dbReference>
<dbReference type="SUPFAM" id="SSF55811">
    <property type="entry name" value="Nudix"/>
    <property type="match status" value="1"/>
</dbReference>
<proteinExistence type="inferred from homology"/>
<keyword evidence="3 5" id="KW-0378">Hydrolase</keyword>
<dbReference type="InterPro" id="IPR020084">
    <property type="entry name" value="NUDIX_hydrolase_CS"/>
</dbReference>
<dbReference type="EMBL" id="CP162511">
    <property type="protein sequence ID" value="XDI03734.1"/>
    <property type="molecule type" value="Genomic_DNA"/>
</dbReference>
<evidence type="ECO:0000256" key="1">
    <source>
        <dbReference type="ARBA" id="ARBA00001946"/>
    </source>
</evidence>
<dbReference type="PROSITE" id="PS00893">
    <property type="entry name" value="NUDIX_BOX"/>
    <property type="match status" value="1"/>
</dbReference>
<dbReference type="InterPro" id="IPR020476">
    <property type="entry name" value="Nudix_hydrolase"/>
</dbReference>
<dbReference type="Pfam" id="PF00293">
    <property type="entry name" value="NUDIX"/>
    <property type="match status" value="1"/>
</dbReference>
<dbReference type="InterPro" id="IPR015797">
    <property type="entry name" value="NUDIX_hydrolase-like_dom_sf"/>
</dbReference>
<evidence type="ECO:0000256" key="4">
    <source>
        <dbReference type="ARBA" id="ARBA00022842"/>
    </source>
</evidence>
<dbReference type="GO" id="GO:0016787">
    <property type="term" value="F:hydrolase activity"/>
    <property type="evidence" value="ECO:0007669"/>
    <property type="project" value="UniProtKB-KW"/>
</dbReference>
<evidence type="ECO:0000256" key="2">
    <source>
        <dbReference type="ARBA" id="ARBA00005582"/>
    </source>
</evidence>
<keyword evidence="4" id="KW-0460">Magnesium</keyword>
<comment type="cofactor">
    <cofactor evidence="1">
        <name>Mg(2+)</name>
        <dbReference type="ChEBI" id="CHEBI:18420"/>
    </cofactor>
</comment>
<dbReference type="PANTHER" id="PTHR43046">
    <property type="entry name" value="GDP-MANNOSE MANNOSYL HYDROLASE"/>
    <property type="match status" value="1"/>
</dbReference>
<dbReference type="PRINTS" id="PR00502">
    <property type="entry name" value="NUDIXFAMILY"/>
</dbReference>
<gene>
    <name evidence="7" type="ORF">ABFY20_10255</name>
</gene>
<protein>
    <submittedName>
        <fullName evidence="7">NUDIX hydrolase</fullName>
    </submittedName>
</protein>
<dbReference type="InterPro" id="IPR000086">
    <property type="entry name" value="NUDIX_hydrolase_dom"/>
</dbReference>
<evidence type="ECO:0000259" key="6">
    <source>
        <dbReference type="PROSITE" id="PS51462"/>
    </source>
</evidence>
<sequence>MSGAADAAVPQGDVILKSRVLLLDRDGATLLFFTRANVAAHPTRWLTPGGHLEPGETHAEAAVRELREETGLVVDGVGEPVWARDFVAEPASGVFRDYHEEWYLLTVDRFYPVDAEWTPEERVDIEAWRWWNVDELEQTTDALEPLELVEVVRRLAAG</sequence>
<reference evidence="7" key="1">
    <citation type="submission" date="2024-05" db="EMBL/GenBank/DDBJ databases">
        <title>Herbiconiux sp. A18JL235.</title>
        <authorList>
            <person name="Zhang G."/>
        </authorList>
    </citation>
    <scope>NUCLEOTIDE SEQUENCE</scope>
    <source>
        <strain evidence="7">A18JL235</strain>
    </source>
</reference>
<dbReference type="PROSITE" id="PS51462">
    <property type="entry name" value="NUDIX"/>
    <property type="match status" value="1"/>
</dbReference>
<comment type="similarity">
    <text evidence="2 5">Belongs to the Nudix hydrolase family.</text>
</comment>
<dbReference type="RefSeq" id="WP_368496151.1">
    <property type="nucleotide sequence ID" value="NZ_CP162511.1"/>
</dbReference>
<organism evidence="7">
    <name type="scientific">Herbiconiux sp. A18JL235</name>
    <dbReference type="NCBI Taxonomy" id="3152363"/>
    <lineage>
        <taxon>Bacteria</taxon>
        <taxon>Bacillati</taxon>
        <taxon>Actinomycetota</taxon>
        <taxon>Actinomycetes</taxon>
        <taxon>Micrococcales</taxon>
        <taxon>Microbacteriaceae</taxon>
        <taxon>Herbiconiux</taxon>
    </lineage>
</organism>
<dbReference type="AlphaFoldDB" id="A0AB39BBQ4"/>
<dbReference type="PANTHER" id="PTHR43046:SF12">
    <property type="entry name" value="GDP-MANNOSE MANNOSYL HYDROLASE"/>
    <property type="match status" value="1"/>
</dbReference>
<evidence type="ECO:0000256" key="3">
    <source>
        <dbReference type="ARBA" id="ARBA00022801"/>
    </source>
</evidence>
<name>A0AB39BBQ4_9MICO</name>
<feature type="domain" description="Nudix hydrolase" evidence="6">
    <location>
        <begin position="1"/>
        <end position="153"/>
    </location>
</feature>
<accession>A0AB39BBQ4</accession>